<protein>
    <submittedName>
        <fullName evidence="2">Uncharacterized protein</fullName>
    </submittedName>
</protein>
<sequence length="148" mass="16733">MILRELSKKKPTPSVSPRFDIGQSRSDFAKILPPARFSDYESVVRYPFSTPLTSGVSSRRRRPALTRRELSKKKSTPSVSPRFDIGQSRSDFAKILPPARFSDYESVVRSPFSTPLASGVSSRRRRPALNSCSSKFLFDKFLPFLPTM</sequence>
<evidence type="ECO:0000256" key="1">
    <source>
        <dbReference type="SAM" id="MobiDB-lite"/>
    </source>
</evidence>
<organism evidence="2 3">
    <name type="scientific">Parasponia andersonii</name>
    <name type="common">Sponia andersonii</name>
    <dbReference type="NCBI Taxonomy" id="3476"/>
    <lineage>
        <taxon>Eukaryota</taxon>
        <taxon>Viridiplantae</taxon>
        <taxon>Streptophyta</taxon>
        <taxon>Embryophyta</taxon>
        <taxon>Tracheophyta</taxon>
        <taxon>Spermatophyta</taxon>
        <taxon>Magnoliopsida</taxon>
        <taxon>eudicotyledons</taxon>
        <taxon>Gunneridae</taxon>
        <taxon>Pentapetalae</taxon>
        <taxon>rosids</taxon>
        <taxon>fabids</taxon>
        <taxon>Rosales</taxon>
        <taxon>Cannabaceae</taxon>
        <taxon>Parasponia</taxon>
    </lineage>
</organism>
<proteinExistence type="predicted"/>
<dbReference type="Proteomes" id="UP000237105">
    <property type="component" value="Unassembled WGS sequence"/>
</dbReference>
<evidence type="ECO:0000313" key="2">
    <source>
        <dbReference type="EMBL" id="PON31640.1"/>
    </source>
</evidence>
<accession>A0A2P5A526</accession>
<dbReference type="EMBL" id="JXTB01000967">
    <property type="protein sequence ID" value="PON31640.1"/>
    <property type="molecule type" value="Genomic_DNA"/>
</dbReference>
<dbReference type="AlphaFoldDB" id="A0A2P5A526"/>
<feature type="compositionally biased region" description="Basic residues" evidence="1">
    <location>
        <begin position="58"/>
        <end position="75"/>
    </location>
</feature>
<feature type="region of interest" description="Disordered" evidence="1">
    <location>
        <begin position="1"/>
        <end position="21"/>
    </location>
</feature>
<reference evidence="3" key="1">
    <citation type="submission" date="2016-06" db="EMBL/GenBank/DDBJ databases">
        <title>Parallel loss of symbiosis genes in relatives of nitrogen-fixing non-legume Parasponia.</title>
        <authorList>
            <person name="Van Velzen R."/>
            <person name="Holmer R."/>
            <person name="Bu F."/>
            <person name="Rutten L."/>
            <person name="Van Zeijl A."/>
            <person name="Liu W."/>
            <person name="Santuari L."/>
            <person name="Cao Q."/>
            <person name="Sharma T."/>
            <person name="Shen D."/>
            <person name="Roswanjaya Y."/>
            <person name="Wardhani T."/>
            <person name="Kalhor M.S."/>
            <person name="Jansen J."/>
            <person name="Van den Hoogen J."/>
            <person name="Gungor B."/>
            <person name="Hartog M."/>
            <person name="Hontelez J."/>
            <person name="Verver J."/>
            <person name="Yang W.-C."/>
            <person name="Schijlen E."/>
            <person name="Repin R."/>
            <person name="Schilthuizen M."/>
            <person name="Schranz E."/>
            <person name="Heidstra R."/>
            <person name="Miyata K."/>
            <person name="Fedorova E."/>
            <person name="Kohlen W."/>
            <person name="Bisseling T."/>
            <person name="Smit S."/>
            <person name="Geurts R."/>
        </authorList>
    </citation>
    <scope>NUCLEOTIDE SEQUENCE [LARGE SCALE GENOMIC DNA]</scope>
    <source>
        <strain evidence="3">cv. WU1-14</strain>
    </source>
</reference>
<gene>
    <name evidence="2" type="ORF">PanWU01x14_368280</name>
</gene>
<name>A0A2P5A526_PARAD</name>
<evidence type="ECO:0000313" key="3">
    <source>
        <dbReference type="Proteomes" id="UP000237105"/>
    </source>
</evidence>
<feature type="region of interest" description="Disordered" evidence="1">
    <location>
        <begin position="49"/>
        <end position="85"/>
    </location>
</feature>
<keyword evidence="3" id="KW-1185">Reference proteome</keyword>
<comment type="caution">
    <text evidence="2">The sequence shown here is derived from an EMBL/GenBank/DDBJ whole genome shotgun (WGS) entry which is preliminary data.</text>
</comment>